<gene>
    <name evidence="1" type="ORF">CPELLU_LOCUS9942</name>
</gene>
<dbReference type="EMBL" id="CAJVQA010007938">
    <property type="protein sequence ID" value="CAG8664054.1"/>
    <property type="molecule type" value="Genomic_DNA"/>
</dbReference>
<reference evidence="1" key="1">
    <citation type="submission" date="2021-06" db="EMBL/GenBank/DDBJ databases">
        <authorList>
            <person name="Kallberg Y."/>
            <person name="Tangrot J."/>
            <person name="Rosling A."/>
        </authorList>
    </citation>
    <scope>NUCLEOTIDE SEQUENCE</scope>
    <source>
        <strain evidence="1">FL966</strain>
    </source>
</reference>
<dbReference type="InterPro" id="IPR011009">
    <property type="entry name" value="Kinase-like_dom_sf"/>
</dbReference>
<dbReference type="AlphaFoldDB" id="A0A9N9E633"/>
<sequence>MKKAKNVKKIKSYPFLLSFAPLNNLIDHHVKDKQLLIHCPPECIGLPVQIYYDIFSQFLRDYHNEDLETREHYEWTLEFINGMAEIYCNNSSNDSVLESNVFSKSVLHFLVEMKNEIGTSSCDPTIQATGPWVCILGAVYVEKPIIDPLMDFIPLIPTNNRAHTKRAGEKLLLSLHGSIIVEHTNYVAKLEKHQNYSTLTKRCRDEYKMILRDVKKAIDKLHKENIVFADLCDSNILVNKSKGKEEIECYPTFMNHKHINWLPGAEDRRKLNCKHDVYWLELLKSKYLGENVDLE</sequence>
<protein>
    <submittedName>
        <fullName evidence="1">13840_t:CDS:1</fullName>
    </submittedName>
</protein>
<accession>A0A9N9E633</accession>
<dbReference type="SUPFAM" id="SSF56112">
    <property type="entry name" value="Protein kinase-like (PK-like)"/>
    <property type="match status" value="1"/>
</dbReference>
<organism evidence="1 2">
    <name type="scientific">Cetraspora pellucida</name>
    <dbReference type="NCBI Taxonomy" id="1433469"/>
    <lineage>
        <taxon>Eukaryota</taxon>
        <taxon>Fungi</taxon>
        <taxon>Fungi incertae sedis</taxon>
        <taxon>Mucoromycota</taxon>
        <taxon>Glomeromycotina</taxon>
        <taxon>Glomeromycetes</taxon>
        <taxon>Diversisporales</taxon>
        <taxon>Gigasporaceae</taxon>
        <taxon>Cetraspora</taxon>
    </lineage>
</organism>
<comment type="caution">
    <text evidence="1">The sequence shown here is derived from an EMBL/GenBank/DDBJ whole genome shotgun (WGS) entry which is preliminary data.</text>
</comment>
<dbReference type="OrthoDB" id="2315594at2759"/>
<dbReference type="Gene3D" id="1.10.510.10">
    <property type="entry name" value="Transferase(Phosphotransferase) domain 1"/>
    <property type="match status" value="1"/>
</dbReference>
<dbReference type="Proteomes" id="UP000789759">
    <property type="component" value="Unassembled WGS sequence"/>
</dbReference>
<keyword evidence="2" id="KW-1185">Reference proteome</keyword>
<evidence type="ECO:0000313" key="1">
    <source>
        <dbReference type="EMBL" id="CAG8664054.1"/>
    </source>
</evidence>
<name>A0A9N9E633_9GLOM</name>
<evidence type="ECO:0000313" key="2">
    <source>
        <dbReference type="Proteomes" id="UP000789759"/>
    </source>
</evidence>
<proteinExistence type="predicted"/>